<comment type="subcellular location">
    <subcellularLocation>
        <location evidence="2">Chromosome</location>
        <location evidence="2">Telomere</location>
    </subcellularLocation>
    <subcellularLocation>
        <location evidence="1 19">Nucleus</location>
    </subcellularLocation>
</comment>
<dbReference type="Gene3D" id="1.10.1600.10">
    <property type="match status" value="1"/>
</dbReference>
<name>A0ABR3T278_9PEZI</name>
<keyword evidence="11 19" id="KW-0067">ATP-binding</keyword>
<feature type="domain" description="Ku" evidence="21">
    <location>
        <begin position="314"/>
        <end position="451"/>
    </location>
</feature>
<keyword evidence="9 19" id="KW-0378">Hydrolase</keyword>
<organism evidence="22 23">
    <name type="scientific">Neofusicoccum ribis</name>
    <dbReference type="NCBI Taxonomy" id="45134"/>
    <lineage>
        <taxon>Eukaryota</taxon>
        <taxon>Fungi</taxon>
        <taxon>Dikarya</taxon>
        <taxon>Ascomycota</taxon>
        <taxon>Pezizomycotina</taxon>
        <taxon>Dothideomycetes</taxon>
        <taxon>Dothideomycetes incertae sedis</taxon>
        <taxon>Botryosphaeriales</taxon>
        <taxon>Botryosphaeriaceae</taxon>
        <taxon>Neofusicoccum</taxon>
    </lineage>
</organism>
<evidence type="ECO:0000313" key="22">
    <source>
        <dbReference type="EMBL" id="KAL1633653.1"/>
    </source>
</evidence>
<gene>
    <name evidence="22" type="primary">YKU80</name>
    <name evidence="22" type="ORF">SLS56_002801</name>
</gene>
<keyword evidence="23" id="KW-1185">Reference proteome</keyword>
<reference evidence="22 23" key="1">
    <citation type="submission" date="2024-02" db="EMBL/GenBank/DDBJ databases">
        <title>De novo assembly and annotation of 12 fungi associated with fruit tree decline syndrome in Ontario, Canada.</title>
        <authorList>
            <person name="Sulman M."/>
            <person name="Ellouze W."/>
            <person name="Ilyukhin E."/>
        </authorList>
    </citation>
    <scope>NUCLEOTIDE SEQUENCE [LARGE SCALE GENOMIC DNA]</scope>
    <source>
        <strain evidence="22 23">M1-105</strain>
    </source>
</reference>
<dbReference type="InterPro" id="IPR036494">
    <property type="entry name" value="Ku_C_sf"/>
</dbReference>
<dbReference type="EMBL" id="JAJVDC020000020">
    <property type="protein sequence ID" value="KAL1633653.1"/>
    <property type="molecule type" value="Genomic_DNA"/>
</dbReference>
<feature type="region of interest" description="Disordered" evidence="20">
    <location>
        <begin position="252"/>
        <end position="287"/>
    </location>
</feature>
<evidence type="ECO:0000256" key="16">
    <source>
        <dbReference type="ARBA" id="ARBA00023242"/>
    </source>
</evidence>
<keyword evidence="14 19" id="KW-0233">DNA recombination</keyword>
<dbReference type="SUPFAM" id="SSF100939">
    <property type="entry name" value="SPOC domain-like"/>
    <property type="match status" value="1"/>
</dbReference>
<comment type="function">
    <text evidence="17">Single-stranded DNA-dependent ATP-dependent helicase. Involved in non-homologous end joining (NHEJ) DNA double strand break repair. DNA-binding is sequence-independent but has a high affinity to nicks in double-stranded DNA and to the ends of duplex DNA. Binds to naturally occurring chromosomal ends, and therefore provides chromosomal end protection. Required also for telomere recombination to repair telomeric ends in the absence of telomerase. KU70, of the KU70/KU80 heterodimer, binds to the stem loop of TLC1, the RNA component of telomerase. Involved in telomere maintenance. Interacts with telomeric repeats and subtelomeric sequences thereby controlling telomere length and protecting against subtelomeric rearrangement. Maintains telomeric chromatin, which is involved in silencing the expression of genes located at the telomere. Required for mating-type switching.</text>
</comment>
<dbReference type="SUPFAM" id="SSF53300">
    <property type="entry name" value="vWA-like"/>
    <property type="match status" value="1"/>
</dbReference>
<evidence type="ECO:0000256" key="5">
    <source>
        <dbReference type="ARBA" id="ARBA00021792"/>
    </source>
</evidence>
<dbReference type="Proteomes" id="UP001521116">
    <property type="component" value="Unassembled WGS sequence"/>
</dbReference>
<comment type="caution">
    <text evidence="22">The sequence shown here is derived from an EMBL/GenBank/DDBJ whole genome shotgun (WGS) entry which is preliminary data.</text>
</comment>
<evidence type="ECO:0000256" key="15">
    <source>
        <dbReference type="ARBA" id="ARBA00023204"/>
    </source>
</evidence>
<evidence type="ECO:0000256" key="17">
    <source>
        <dbReference type="ARBA" id="ARBA00024890"/>
    </source>
</evidence>
<dbReference type="SMART" id="SM00559">
    <property type="entry name" value="Ku78"/>
    <property type="match status" value="1"/>
</dbReference>
<evidence type="ECO:0000256" key="18">
    <source>
        <dbReference type="ARBA" id="ARBA00047995"/>
    </source>
</evidence>
<comment type="similarity">
    <text evidence="3 19">Belongs to the ku80 family.</text>
</comment>
<keyword evidence="15 19" id="KW-0234">DNA repair</keyword>
<dbReference type="Gene3D" id="1.25.40.240">
    <property type="entry name" value="Ku, C-terminal domain"/>
    <property type="match status" value="1"/>
</dbReference>
<keyword evidence="8 19" id="KW-0227">DNA damage</keyword>
<protein>
    <recommendedName>
        <fullName evidence="5 19">ATP-dependent DNA helicase II subunit 2</fullName>
        <ecNumber evidence="4 19">3.6.4.12</ecNumber>
    </recommendedName>
</protein>
<dbReference type="Pfam" id="PF03731">
    <property type="entry name" value="Ku_N"/>
    <property type="match status" value="1"/>
</dbReference>
<dbReference type="InterPro" id="IPR006164">
    <property type="entry name" value="DNA_bd_Ku70/Ku80"/>
</dbReference>
<keyword evidence="12" id="KW-0779">Telomere</keyword>
<dbReference type="Pfam" id="PF02735">
    <property type="entry name" value="Ku"/>
    <property type="match status" value="1"/>
</dbReference>
<dbReference type="PANTHER" id="PTHR12604">
    <property type="entry name" value="KU AUTOANTIGEN DNA HELICASE"/>
    <property type="match status" value="1"/>
</dbReference>
<evidence type="ECO:0000256" key="12">
    <source>
        <dbReference type="ARBA" id="ARBA00022895"/>
    </source>
</evidence>
<evidence type="ECO:0000256" key="6">
    <source>
        <dbReference type="ARBA" id="ARBA00022454"/>
    </source>
</evidence>
<keyword evidence="7 19" id="KW-0547">Nucleotide-binding</keyword>
<evidence type="ECO:0000256" key="20">
    <source>
        <dbReference type="SAM" id="MobiDB-lite"/>
    </source>
</evidence>
<proteinExistence type="inferred from homology"/>
<evidence type="ECO:0000256" key="9">
    <source>
        <dbReference type="ARBA" id="ARBA00022801"/>
    </source>
</evidence>
<dbReference type="PANTHER" id="PTHR12604:SF4">
    <property type="entry name" value="X-RAY REPAIR CROSS-COMPLEMENTING PROTEIN 5"/>
    <property type="match status" value="1"/>
</dbReference>
<comment type="catalytic activity">
    <reaction evidence="18 19">
        <text>ATP + H2O = ADP + phosphate + H(+)</text>
        <dbReference type="Rhea" id="RHEA:13065"/>
        <dbReference type="ChEBI" id="CHEBI:15377"/>
        <dbReference type="ChEBI" id="CHEBI:15378"/>
        <dbReference type="ChEBI" id="CHEBI:30616"/>
        <dbReference type="ChEBI" id="CHEBI:43474"/>
        <dbReference type="ChEBI" id="CHEBI:456216"/>
        <dbReference type="EC" id="3.6.4.12"/>
    </reaction>
</comment>
<dbReference type="InterPro" id="IPR014893">
    <property type="entry name" value="Ku_PK_bind"/>
</dbReference>
<dbReference type="Gene3D" id="2.40.290.10">
    <property type="match status" value="1"/>
</dbReference>
<dbReference type="EC" id="3.6.4.12" evidence="4 19"/>
<feature type="compositionally biased region" description="Polar residues" evidence="20">
    <location>
        <begin position="252"/>
        <end position="264"/>
    </location>
</feature>
<evidence type="ECO:0000259" key="21">
    <source>
        <dbReference type="SMART" id="SM00559"/>
    </source>
</evidence>
<sequence>MADKEATVYIVDVGKSMGEKNGGRSETDLEWCMKYVWDKITTAMATGRKTLFQSVVALRSDTETENPLSEEEGYENISVLQSLSPMYMPQLRELREKIRPSNTDEGDAISALVVAIQLIADHCKKLKYKRKIILVTNARGSIDSDGLGEIAKKVQGENIELVILGPDFDDPDYGLKEEDKDPVKATNEQTLQQLANGCDGVFGTIAQAIAELETPRVKLTKPVASYRGLLTLGDPSKYDTAMTIDVERYPRTMQQRPPTASSYAVRSDLAPGESQAQSSMTVANGDGELDQNDLAAVKQNTSYHIIDPTAPGGKRDVDREDTAKGYAYGSTAVPISESDRDVTDFESFASLDIIGFVPGNKLDRYMEMSKANIIIPQKANQKASMALSSFIHALYELESYAVARFVPKENKEPAILLLVPEIKADYECLIDTELPFAEDMRGYRFPPLDRVVTVSGKEIHTHKNLPSQDLMKSMKDYIDNMDLSTAGQDEDGNPGEFASIEDTYSPVLHHVQQAIRWRAVQPVKEVPPPAEILTKYMKPPEHLLKQAQPFLDAMVSAGDVKRVPPRQKGRKRTREFEKPLSGLNVEELLGREKRVKISAENAVPEFKQALKMTDNVEDIKSIAKQLSSIIQDYIRHSMGDNGYQRAIEAIRVMKEEMLELEEPGVFNDFLKDLKKKVFAEELGGDRKEMWYRIRVNKLGLIDKRATSLSDVTEEESKKFLSSSK</sequence>
<evidence type="ECO:0000256" key="8">
    <source>
        <dbReference type="ARBA" id="ARBA00022763"/>
    </source>
</evidence>
<evidence type="ECO:0000256" key="10">
    <source>
        <dbReference type="ARBA" id="ARBA00022806"/>
    </source>
</evidence>
<dbReference type="CDD" id="cd00873">
    <property type="entry name" value="KU80"/>
    <property type="match status" value="1"/>
</dbReference>
<accession>A0ABR3T278</accession>
<keyword evidence="6" id="KW-0158">Chromosome</keyword>
<keyword evidence="16 19" id="KW-0539">Nucleus</keyword>
<evidence type="ECO:0000256" key="13">
    <source>
        <dbReference type="ARBA" id="ARBA00023125"/>
    </source>
</evidence>
<dbReference type="InterPro" id="IPR005161">
    <property type="entry name" value="Ku_N"/>
</dbReference>
<dbReference type="Gene3D" id="3.40.50.410">
    <property type="entry name" value="von Willebrand factor, type A domain"/>
    <property type="match status" value="1"/>
</dbReference>
<dbReference type="PIRSF" id="PIRSF016570">
    <property type="entry name" value="Ku80"/>
    <property type="match status" value="1"/>
</dbReference>
<dbReference type="Pfam" id="PF08785">
    <property type="entry name" value="Ku_PK_bind"/>
    <property type="match status" value="1"/>
</dbReference>
<dbReference type="InterPro" id="IPR024193">
    <property type="entry name" value="Ku80"/>
</dbReference>
<evidence type="ECO:0000256" key="11">
    <source>
        <dbReference type="ARBA" id="ARBA00022840"/>
    </source>
</evidence>
<dbReference type="SUPFAM" id="SSF101420">
    <property type="entry name" value="C-terminal domain of Ku80"/>
    <property type="match status" value="1"/>
</dbReference>
<evidence type="ECO:0000256" key="7">
    <source>
        <dbReference type="ARBA" id="ARBA00022741"/>
    </source>
</evidence>
<evidence type="ECO:0000256" key="2">
    <source>
        <dbReference type="ARBA" id="ARBA00004574"/>
    </source>
</evidence>
<keyword evidence="10 19" id="KW-0347">Helicase</keyword>
<dbReference type="InterPro" id="IPR016194">
    <property type="entry name" value="SPOC-like_C_dom_sf"/>
</dbReference>
<keyword evidence="13 19" id="KW-0238">DNA-binding</keyword>
<evidence type="ECO:0000256" key="3">
    <source>
        <dbReference type="ARBA" id="ARBA00007726"/>
    </source>
</evidence>
<dbReference type="InterPro" id="IPR036465">
    <property type="entry name" value="vWFA_dom_sf"/>
</dbReference>
<dbReference type="GO" id="GO:0004386">
    <property type="term" value="F:helicase activity"/>
    <property type="evidence" value="ECO:0007669"/>
    <property type="project" value="UniProtKB-KW"/>
</dbReference>
<evidence type="ECO:0000256" key="1">
    <source>
        <dbReference type="ARBA" id="ARBA00004123"/>
    </source>
</evidence>
<evidence type="ECO:0000313" key="23">
    <source>
        <dbReference type="Proteomes" id="UP001521116"/>
    </source>
</evidence>
<evidence type="ECO:0000256" key="19">
    <source>
        <dbReference type="PIRNR" id="PIRNR016570"/>
    </source>
</evidence>
<evidence type="ECO:0000256" key="4">
    <source>
        <dbReference type="ARBA" id="ARBA00012551"/>
    </source>
</evidence>
<evidence type="ECO:0000256" key="14">
    <source>
        <dbReference type="ARBA" id="ARBA00023172"/>
    </source>
</evidence>